<organism evidence="5 6">
    <name type="scientific">Clytia hemisphaerica</name>
    <dbReference type="NCBI Taxonomy" id="252671"/>
    <lineage>
        <taxon>Eukaryota</taxon>
        <taxon>Metazoa</taxon>
        <taxon>Cnidaria</taxon>
        <taxon>Hydrozoa</taxon>
        <taxon>Hydroidolina</taxon>
        <taxon>Leptothecata</taxon>
        <taxon>Obeliida</taxon>
        <taxon>Clytiidae</taxon>
        <taxon>Clytia</taxon>
    </lineage>
</organism>
<comment type="similarity">
    <text evidence="1">Belongs to the methyltransferase superfamily. METL family.</text>
</comment>
<dbReference type="InterPro" id="IPR029063">
    <property type="entry name" value="SAM-dependent_MTases_sf"/>
</dbReference>
<dbReference type="PANTHER" id="PTHR22809:SF5">
    <property type="entry name" value="TRNA N(3)-METHYLCYTIDINE METHYLTRANSFERASE METTL6"/>
    <property type="match status" value="1"/>
</dbReference>
<dbReference type="RefSeq" id="XP_066936420.1">
    <property type="nucleotide sequence ID" value="XM_067080319.1"/>
</dbReference>
<name>A0A7M6DLY2_9CNID</name>
<dbReference type="OrthoDB" id="417697at2759"/>
<proteinExistence type="inferred from homology"/>
<keyword evidence="2" id="KW-0489">Methyltransferase</keyword>
<dbReference type="Gene3D" id="3.40.50.150">
    <property type="entry name" value="Vaccinia Virus protein VP39"/>
    <property type="match status" value="1"/>
</dbReference>
<accession>A0A7M6DLY2</accession>
<dbReference type="SUPFAM" id="SSF53335">
    <property type="entry name" value="S-adenosyl-L-methionine-dependent methyltransferases"/>
    <property type="match status" value="1"/>
</dbReference>
<dbReference type="InterPro" id="IPR013217">
    <property type="entry name" value="Methyltransf_12"/>
</dbReference>
<dbReference type="GO" id="GO:0008173">
    <property type="term" value="F:RNA methyltransferase activity"/>
    <property type="evidence" value="ECO:0007669"/>
    <property type="project" value="UniProtKB-ARBA"/>
</dbReference>
<dbReference type="AlphaFoldDB" id="A0A7M6DLY2"/>
<keyword evidence="6" id="KW-1185">Reference proteome</keyword>
<dbReference type="GeneID" id="136824153"/>
<keyword evidence="3" id="KW-0808">Transferase</keyword>
<protein>
    <recommendedName>
        <fullName evidence="4">Methyltransferase type 12 domain-containing protein</fullName>
    </recommendedName>
</protein>
<dbReference type="EnsemblMetazoa" id="CLYHEMT015475.1">
    <property type="protein sequence ID" value="CLYHEMP015475.1"/>
    <property type="gene ID" value="CLYHEMG015475"/>
</dbReference>
<feature type="domain" description="Methyltransferase type 12" evidence="4">
    <location>
        <begin position="19"/>
        <end position="120"/>
    </location>
</feature>
<evidence type="ECO:0000256" key="3">
    <source>
        <dbReference type="ARBA" id="ARBA00022679"/>
    </source>
</evidence>
<evidence type="ECO:0000313" key="5">
    <source>
        <dbReference type="EnsemblMetazoa" id="CLYHEMP015475.1"/>
    </source>
</evidence>
<evidence type="ECO:0000256" key="1">
    <source>
        <dbReference type="ARBA" id="ARBA00009725"/>
    </source>
</evidence>
<evidence type="ECO:0000256" key="2">
    <source>
        <dbReference type="ARBA" id="ARBA00022603"/>
    </source>
</evidence>
<dbReference type="InterPro" id="IPR026113">
    <property type="entry name" value="METTL2/6/8-like"/>
</dbReference>
<evidence type="ECO:0000259" key="4">
    <source>
        <dbReference type="Pfam" id="PF08242"/>
    </source>
</evidence>
<sequence length="205" mass="23723">MDPRESQSLLVLEDGSRILEVGCGCGNTVFPLMEENGRPFYMACDFSPRAVEFVKKNPNYNEKKCKAFQCDITKDDLLENVEEQSVDIVSLFFVMSAIIPKQMDEVIKNVSKVVKPGGLIIFRDYGLYDHAMIRFAPGHKLDEHLYVRQDGTRSYFFSCDETKELFESNGFEIEQNTYVFKRTVNVKEEKNVPRVFVQGKYRKKI</sequence>
<dbReference type="GO" id="GO:0008757">
    <property type="term" value="F:S-adenosylmethionine-dependent methyltransferase activity"/>
    <property type="evidence" value="ECO:0007669"/>
    <property type="project" value="UniProtKB-ARBA"/>
</dbReference>
<evidence type="ECO:0000313" key="6">
    <source>
        <dbReference type="Proteomes" id="UP000594262"/>
    </source>
</evidence>
<dbReference type="Pfam" id="PF08242">
    <property type="entry name" value="Methyltransf_12"/>
    <property type="match status" value="1"/>
</dbReference>
<dbReference type="PIRSF" id="PIRSF037755">
    <property type="entry name" value="Mettl2_prd"/>
    <property type="match status" value="1"/>
</dbReference>
<dbReference type="PANTHER" id="PTHR22809">
    <property type="entry name" value="METHYLTRANSFERASE-RELATED"/>
    <property type="match status" value="1"/>
</dbReference>
<dbReference type="CDD" id="cd02440">
    <property type="entry name" value="AdoMet_MTases"/>
    <property type="match status" value="1"/>
</dbReference>
<dbReference type="Proteomes" id="UP000594262">
    <property type="component" value="Unplaced"/>
</dbReference>
<dbReference type="GO" id="GO:0032259">
    <property type="term" value="P:methylation"/>
    <property type="evidence" value="ECO:0007669"/>
    <property type="project" value="UniProtKB-KW"/>
</dbReference>
<reference evidence="5" key="1">
    <citation type="submission" date="2021-01" db="UniProtKB">
        <authorList>
            <consortium name="EnsemblMetazoa"/>
        </authorList>
    </citation>
    <scope>IDENTIFICATION</scope>
</reference>